<organism evidence="3 4">
    <name type="scientific">Candidatus Desulfolinea nitratireducens</name>
    <dbReference type="NCBI Taxonomy" id="2841698"/>
    <lineage>
        <taxon>Bacteria</taxon>
        <taxon>Bacillati</taxon>
        <taxon>Chloroflexota</taxon>
        <taxon>Anaerolineae</taxon>
        <taxon>Anaerolineales</taxon>
        <taxon>Anaerolineales incertae sedis</taxon>
        <taxon>Candidatus Desulfolinea</taxon>
    </lineage>
</organism>
<dbReference type="Gene3D" id="3.40.50.620">
    <property type="entry name" value="HUPs"/>
    <property type="match status" value="2"/>
</dbReference>
<accession>A0A8J6TE09</accession>
<comment type="caution">
    <text evidence="3">The sequence shown here is derived from an EMBL/GenBank/DDBJ whole genome shotgun (WGS) entry which is preliminary data.</text>
</comment>
<dbReference type="PANTHER" id="PTHR46268:SF6">
    <property type="entry name" value="UNIVERSAL STRESS PROTEIN UP12"/>
    <property type="match status" value="1"/>
</dbReference>
<proteinExistence type="inferred from homology"/>
<evidence type="ECO:0000259" key="2">
    <source>
        <dbReference type="Pfam" id="PF00582"/>
    </source>
</evidence>
<evidence type="ECO:0000313" key="3">
    <source>
        <dbReference type="EMBL" id="MBC8334033.1"/>
    </source>
</evidence>
<feature type="domain" description="UspA" evidence="2">
    <location>
        <begin position="130"/>
        <end position="271"/>
    </location>
</feature>
<dbReference type="Pfam" id="PF00582">
    <property type="entry name" value="Usp"/>
    <property type="match status" value="1"/>
</dbReference>
<sequence length="280" mass="31498">MKKKILLVTNGCAESWPTIEYAVGMATTLGAQPTLLGVVEKMDELHPVEEMFSRAVALFQEKDLLYDLQIVNGETEEILGELEWDENTYLFIGPLGRSQFRQWLVGRSFRKILKNVCNPIFYTREARLSIKKVLICFGGMGYTGQAEEIGIEIAKLAGAELTFLHVIPPVESDHLLSKDFNNNHAALIDDKPARILKEAQQHAIDNGIQSRVIVRHGNIVNQILEELDAQKYDLICMGSSFSGPDELRRLYAPNVTAEIAEAVNCPILTVRFSKEFVRSY</sequence>
<comment type="similarity">
    <text evidence="1">Belongs to the universal stress protein A family.</text>
</comment>
<dbReference type="SUPFAM" id="SSF52402">
    <property type="entry name" value="Adenine nucleotide alpha hydrolases-like"/>
    <property type="match status" value="2"/>
</dbReference>
<dbReference type="InterPro" id="IPR014729">
    <property type="entry name" value="Rossmann-like_a/b/a_fold"/>
</dbReference>
<dbReference type="AlphaFoldDB" id="A0A8J6TE09"/>
<protein>
    <submittedName>
        <fullName evidence="3">Universal stress protein</fullName>
    </submittedName>
</protein>
<dbReference type="PANTHER" id="PTHR46268">
    <property type="entry name" value="STRESS RESPONSE PROTEIN NHAX"/>
    <property type="match status" value="1"/>
</dbReference>
<name>A0A8J6TE09_9CHLR</name>
<dbReference type="InterPro" id="IPR006016">
    <property type="entry name" value="UspA"/>
</dbReference>
<reference evidence="3 4" key="1">
    <citation type="submission" date="2020-08" db="EMBL/GenBank/DDBJ databases">
        <title>Bridging the membrane lipid divide: bacteria of the FCB group superphylum have the potential to synthesize archaeal ether lipids.</title>
        <authorList>
            <person name="Villanueva L."/>
            <person name="Von Meijenfeldt F.A.B."/>
            <person name="Westbye A.B."/>
            <person name="Yadav S."/>
            <person name="Hopmans E.C."/>
            <person name="Dutilh B.E."/>
            <person name="Sinninghe Damste J.S."/>
        </authorList>
    </citation>
    <scope>NUCLEOTIDE SEQUENCE [LARGE SCALE GENOMIC DNA]</scope>
    <source>
        <strain evidence="3">NIOZ-UU36</strain>
    </source>
</reference>
<evidence type="ECO:0000313" key="4">
    <source>
        <dbReference type="Proteomes" id="UP000614469"/>
    </source>
</evidence>
<dbReference type="CDD" id="cd00293">
    <property type="entry name" value="USP-like"/>
    <property type="match status" value="1"/>
</dbReference>
<evidence type="ECO:0000256" key="1">
    <source>
        <dbReference type="ARBA" id="ARBA00008791"/>
    </source>
</evidence>
<dbReference type="Proteomes" id="UP000614469">
    <property type="component" value="Unassembled WGS sequence"/>
</dbReference>
<dbReference type="EMBL" id="JACNJN010000038">
    <property type="protein sequence ID" value="MBC8334033.1"/>
    <property type="molecule type" value="Genomic_DNA"/>
</dbReference>
<gene>
    <name evidence="3" type="ORF">H8E29_02105</name>
</gene>